<keyword evidence="3" id="KW-0443">Lipid metabolism</keyword>
<evidence type="ECO:0000313" key="7">
    <source>
        <dbReference type="EMBL" id="SIM60026.1"/>
    </source>
</evidence>
<evidence type="ECO:0000256" key="4">
    <source>
        <dbReference type="ARBA" id="ARBA00023229"/>
    </source>
</evidence>
<keyword evidence="2" id="KW-0444">Lipid biosynthesis</keyword>
<evidence type="ECO:0000256" key="1">
    <source>
        <dbReference type="ARBA" id="ARBA00011738"/>
    </source>
</evidence>
<dbReference type="InterPro" id="IPR020568">
    <property type="entry name" value="Ribosomal_Su5_D2-typ_SF"/>
</dbReference>
<dbReference type="InterPro" id="IPR005935">
    <property type="entry name" value="Mev_decarb"/>
</dbReference>
<evidence type="ECO:0000313" key="8">
    <source>
        <dbReference type="Proteomes" id="UP000195607"/>
    </source>
</evidence>
<dbReference type="PIRSF" id="PIRSF015950">
    <property type="entry name" value="Mev_P_decrbx"/>
    <property type="match status" value="1"/>
</dbReference>
<proteinExistence type="predicted"/>
<dbReference type="Pfam" id="PF22700">
    <property type="entry name" value="MVD-like_N"/>
    <property type="match status" value="1"/>
</dbReference>
<dbReference type="InterPro" id="IPR014721">
    <property type="entry name" value="Ribsml_uS5_D2-typ_fold_subgr"/>
</dbReference>
<evidence type="ECO:0000256" key="2">
    <source>
        <dbReference type="ARBA" id="ARBA00022516"/>
    </source>
</evidence>
<dbReference type="SUPFAM" id="SSF54211">
    <property type="entry name" value="Ribosomal protein S5 domain 2-like"/>
    <property type="match status" value="1"/>
</dbReference>
<dbReference type="InterPro" id="IPR053859">
    <property type="entry name" value="MVD-like_N"/>
</dbReference>
<accession>A0A1N5UHB6</accession>
<comment type="subunit">
    <text evidence="1">Homodimer.</text>
</comment>
<evidence type="ECO:0000259" key="6">
    <source>
        <dbReference type="Pfam" id="PF22700"/>
    </source>
</evidence>
<evidence type="ECO:0000256" key="5">
    <source>
        <dbReference type="ARBA" id="ARBA00023239"/>
    </source>
</evidence>
<feature type="domain" description="Diphosphomevalonate decarboxylase-like N-terminal" evidence="6">
    <location>
        <begin position="46"/>
        <end position="193"/>
    </location>
</feature>
<reference evidence="7 8" key="1">
    <citation type="submission" date="2016-04" db="EMBL/GenBank/DDBJ databases">
        <authorList>
            <person name="Evans L.H."/>
            <person name="Alamgir A."/>
            <person name="Owens N."/>
            <person name="Weber N.D."/>
            <person name="Virtaneva K."/>
            <person name="Barbian K."/>
            <person name="Babar A."/>
            <person name="Rosenke K."/>
        </authorList>
    </citation>
    <scope>NUCLEOTIDE SEQUENCE [LARGE SCALE GENOMIC DNA]</scope>
    <source>
        <strain evidence="8">S5(T) (JCM 30642 \VKM B-2941)</strain>
    </source>
</reference>
<dbReference type="Gene3D" id="3.30.230.10">
    <property type="match status" value="1"/>
</dbReference>
<dbReference type="SUPFAM" id="SSF55060">
    <property type="entry name" value="GHMP Kinase, C-terminal domain"/>
    <property type="match status" value="1"/>
</dbReference>
<keyword evidence="5" id="KW-0456">Lyase</keyword>
<sequence>MDTKRVFTIGEKIKSTLEKEGLYQQIEYPEPSPDDGNISYGLSYPIKAFEKFLGYYDSAEKIAFNPSISFNTDFSFCLSACKYTKTAKTDSVVLDGVTNDSYTLKATSALQSFKKKFKIEGSFQFYLKRYRKYTEAKGMSESSAVASAASRSLINNLFNEKKPVMDHLTSRFARLVSGSGTRASIEGLSIWLSYPGLDSDQSFAVKIRDNPKEIYYGIFPKRNSIKTDQAHNNVKNSIFYDTWIYDKMDAVKNATENNFNTSFLIERGQKDSLNLHSVLISSGMFAQTGESIELLRKIMKFQSDSEGIYFNADTGPSIMISSLDRNLILECKSYVNENFLEGGMKYDDHVKKMNDFKKESEAYFNSISRE</sequence>
<dbReference type="GeneID" id="41588230"/>
<dbReference type="InterPro" id="IPR036554">
    <property type="entry name" value="GHMP_kinase_C_sf"/>
</dbReference>
<dbReference type="PANTHER" id="PTHR10977:SF3">
    <property type="entry name" value="DIPHOSPHOMEVALONATE DECARBOXYLASE"/>
    <property type="match status" value="1"/>
</dbReference>
<dbReference type="Gene3D" id="3.30.70.890">
    <property type="entry name" value="GHMP kinase, C-terminal domain"/>
    <property type="match status" value="1"/>
</dbReference>
<dbReference type="Proteomes" id="UP000195607">
    <property type="component" value="Chromosome I"/>
</dbReference>
<organism evidence="7 8">
    <name type="scientific">Cuniculiplasma divulgatum</name>
    <dbReference type="NCBI Taxonomy" id="1673428"/>
    <lineage>
        <taxon>Archaea</taxon>
        <taxon>Methanobacteriati</taxon>
        <taxon>Thermoplasmatota</taxon>
        <taxon>Thermoplasmata</taxon>
        <taxon>Thermoplasmatales</taxon>
        <taxon>Cuniculiplasmataceae</taxon>
        <taxon>Cuniculiplasma</taxon>
    </lineage>
</organism>
<protein>
    <submittedName>
        <fullName evidence="7">Mevalonate pyrophosphate decarboxylase</fullName>
    </submittedName>
</protein>
<evidence type="ECO:0000256" key="3">
    <source>
        <dbReference type="ARBA" id="ARBA00023098"/>
    </source>
</evidence>
<dbReference type="AlphaFoldDB" id="A0A1N5UHB6"/>
<dbReference type="GO" id="GO:0008299">
    <property type="term" value="P:isoprenoid biosynthetic process"/>
    <property type="evidence" value="ECO:0007669"/>
    <property type="project" value="UniProtKB-KW"/>
</dbReference>
<dbReference type="GO" id="GO:0016831">
    <property type="term" value="F:carboxy-lyase activity"/>
    <property type="evidence" value="ECO:0007669"/>
    <property type="project" value="InterPro"/>
</dbReference>
<dbReference type="EMBL" id="LT671858">
    <property type="protein sequence ID" value="SIM60026.1"/>
    <property type="molecule type" value="Genomic_DNA"/>
</dbReference>
<dbReference type="RefSeq" id="WP_148689740.1">
    <property type="nucleotide sequence ID" value="NZ_LT671858.1"/>
</dbReference>
<gene>
    <name evidence="7" type="ORF">CSP5_0962</name>
</gene>
<name>A0A1N5UHB6_9ARCH</name>
<dbReference type="PANTHER" id="PTHR10977">
    <property type="entry name" value="DIPHOSPHOMEVALONATE DECARBOXYLASE"/>
    <property type="match status" value="1"/>
</dbReference>
<keyword evidence="4" id="KW-0414">Isoprene biosynthesis</keyword>